<dbReference type="InterPro" id="IPR003888">
    <property type="entry name" value="FYrich_N"/>
</dbReference>
<dbReference type="SMART" id="SM00541">
    <property type="entry name" value="FYRN"/>
    <property type="match status" value="1"/>
</dbReference>
<dbReference type="InterPro" id="IPR040092">
    <property type="entry name" value="TBRG1"/>
</dbReference>
<feature type="compositionally biased region" description="Low complexity" evidence="4">
    <location>
        <begin position="435"/>
        <end position="444"/>
    </location>
</feature>
<sequence length="455" mass="51110">MADPRSFKDKYYRLREKYDALNKQRDELKHNLEITKHRARKLKEENNHLLDLMMDLNPSLVDDATGSSSEDIDLLSDASSDDDTSINAMSRYEQTKPLIKDYKRKVLPSSTRKPRSLPQEATTTTTTITGSIASPNNSNSKNITNAASTTTSTTNNINVNTNTSSGKRKSDEGVGGDELPTQKRRRKAPGVKKKRDDRTDAKRIEPLPMNPDRTLKLPVTIGKGTNEVTIYRIGEIIWDREAYHTNRYIFPVGFMSKKQYLSAVDVTRRTTYTSEILDGGDNPIFQVTAEDQPGRKFAASSSSGVWKKILDEINVQGVPSKTHASGPEMLGLSHLGITKYIQELPGAEKCTKYVMQRWLDEDQSISSIPLSIKNEQNDPTNDPTNDPMNDPTNDPMEEDEEEEEDNRSAVTTNGGGGGSVGNYEQQNYDPHNDDQQQLQLQQHQHQIKHEIDNSP</sequence>
<feature type="compositionally biased region" description="Basic and acidic residues" evidence="4">
    <location>
        <begin position="194"/>
        <end position="205"/>
    </location>
</feature>
<organism evidence="6 7">
    <name type="scientific">Diversispora epigaea</name>
    <dbReference type="NCBI Taxonomy" id="1348612"/>
    <lineage>
        <taxon>Eukaryota</taxon>
        <taxon>Fungi</taxon>
        <taxon>Fungi incertae sedis</taxon>
        <taxon>Mucoromycota</taxon>
        <taxon>Glomeromycotina</taxon>
        <taxon>Glomeromycetes</taxon>
        <taxon>Diversisporales</taxon>
        <taxon>Diversisporaceae</taxon>
        <taxon>Diversispora</taxon>
    </lineage>
</organism>
<dbReference type="PROSITE" id="PS51543">
    <property type="entry name" value="FYRC"/>
    <property type="match status" value="1"/>
</dbReference>
<dbReference type="PROSITE" id="PS51542">
    <property type="entry name" value="FYRN"/>
    <property type="match status" value="1"/>
</dbReference>
<feature type="compositionally biased region" description="Acidic residues" evidence="4">
    <location>
        <begin position="395"/>
        <end position="405"/>
    </location>
</feature>
<evidence type="ECO:0000256" key="4">
    <source>
        <dbReference type="SAM" id="MobiDB-lite"/>
    </source>
</evidence>
<evidence type="ECO:0000313" key="7">
    <source>
        <dbReference type="Proteomes" id="UP000266861"/>
    </source>
</evidence>
<accession>A0A397I4Q6</accession>
<dbReference type="SMART" id="SM00542">
    <property type="entry name" value="FYRC"/>
    <property type="match status" value="1"/>
</dbReference>
<keyword evidence="2" id="KW-0539">Nucleus</keyword>
<feature type="compositionally biased region" description="Basic residues" evidence="4">
    <location>
        <begin position="182"/>
        <end position="193"/>
    </location>
</feature>
<comment type="subcellular location">
    <subcellularLocation>
        <location evidence="1">Nucleus</location>
    </subcellularLocation>
</comment>
<comment type="caution">
    <text evidence="6">The sequence shown here is derived from an EMBL/GenBank/DDBJ whole genome shotgun (WGS) entry which is preliminary data.</text>
</comment>
<dbReference type="Pfam" id="PF05964">
    <property type="entry name" value="FYRN"/>
    <property type="match status" value="1"/>
</dbReference>
<dbReference type="EMBL" id="PQFF01000273">
    <property type="protein sequence ID" value="RHZ67830.1"/>
    <property type="molecule type" value="Genomic_DNA"/>
</dbReference>
<dbReference type="Pfam" id="PF05965">
    <property type="entry name" value="FYRC"/>
    <property type="match status" value="1"/>
</dbReference>
<feature type="region of interest" description="Disordered" evidence="4">
    <location>
        <begin position="99"/>
        <end position="211"/>
    </location>
</feature>
<dbReference type="AlphaFoldDB" id="A0A397I4Q6"/>
<feature type="compositionally biased region" description="Low complexity" evidence="4">
    <location>
        <begin position="136"/>
        <end position="165"/>
    </location>
</feature>
<dbReference type="InterPro" id="IPR003889">
    <property type="entry name" value="FYrich_C"/>
</dbReference>
<dbReference type="GO" id="GO:0051726">
    <property type="term" value="P:regulation of cell cycle"/>
    <property type="evidence" value="ECO:0007669"/>
    <property type="project" value="TreeGrafter"/>
</dbReference>
<evidence type="ECO:0000259" key="5">
    <source>
        <dbReference type="Pfam" id="PF14612"/>
    </source>
</evidence>
<dbReference type="Gene3D" id="3.30.160.360">
    <property type="match status" value="1"/>
</dbReference>
<dbReference type="OrthoDB" id="285793at2759"/>
<evidence type="ECO:0000256" key="2">
    <source>
        <dbReference type="ARBA" id="ARBA00023242"/>
    </source>
</evidence>
<dbReference type="Pfam" id="PF14612">
    <property type="entry name" value="Ino80_Iec3"/>
    <property type="match status" value="1"/>
</dbReference>
<name>A0A397I4Q6_9GLOM</name>
<evidence type="ECO:0000313" key="6">
    <source>
        <dbReference type="EMBL" id="RHZ67830.1"/>
    </source>
</evidence>
<dbReference type="Proteomes" id="UP000266861">
    <property type="component" value="Unassembled WGS sequence"/>
</dbReference>
<feature type="compositionally biased region" description="Polar residues" evidence="4">
    <location>
        <begin position="370"/>
        <end position="392"/>
    </location>
</feature>
<dbReference type="PANTHER" id="PTHR22715">
    <property type="entry name" value="TRANSFORMING GROWTH FACTOR BETA REGULATED GENE 1"/>
    <property type="match status" value="1"/>
</dbReference>
<keyword evidence="7" id="KW-1185">Reference proteome</keyword>
<protein>
    <recommendedName>
        <fullName evidence="5">INO80 complex subunit 3 N-terminal domain-containing protein</fullName>
    </recommendedName>
</protein>
<dbReference type="InterPro" id="IPR032742">
    <property type="entry name" value="Iec3_N"/>
</dbReference>
<gene>
    <name evidence="6" type="ORF">Glove_299g45</name>
</gene>
<evidence type="ECO:0000256" key="1">
    <source>
        <dbReference type="ARBA" id="ARBA00004123"/>
    </source>
</evidence>
<dbReference type="PANTHER" id="PTHR22715:SF0">
    <property type="entry name" value="TRANSFORMING GROWTH FACTOR BETA REGULATOR 1"/>
    <property type="match status" value="1"/>
</dbReference>
<keyword evidence="3" id="KW-0175">Coiled coil</keyword>
<feature type="region of interest" description="Disordered" evidence="4">
    <location>
        <begin position="64"/>
        <end position="87"/>
    </location>
</feature>
<dbReference type="GO" id="GO:0031011">
    <property type="term" value="C:Ino80 complex"/>
    <property type="evidence" value="ECO:0007669"/>
    <property type="project" value="InterPro"/>
</dbReference>
<feature type="domain" description="INO80 complex subunit 3 N-terminal" evidence="5">
    <location>
        <begin position="5"/>
        <end position="60"/>
    </location>
</feature>
<feature type="region of interest" description="Disordered" evidence="4">
    <location>
        <begin position="370"/>
        <end position="455"/>
    </location>
</feature>
<dbReference type="STRING" id="1348612.A0A397I4Q6"/>
<feature type="compositionally biased region" description="Acidic residues" evidence="4">
    <location>
        <begin position="70"/>
        <end position="84"/>
    </location>
</feature>
<feature type="coiled-coil region" evidence="3">
    <location>
        <begin position="11"/>
        <end position="52"/>
    </location>
</feature>
<proteinExistence type="predicted"/>
<dbReference type="GO" id="GO:0006338">
    <property type="term" value="P:chromatin remodeling"/>
    <property type="evidence" value="ECO:0007669"/>
    <property type="project" value="InterPro"/>
</dbReference>
<evidence type="ECO:0000256" key="3">
    <source>
        <dbReference type="SAM" id="Coils"/>
    </source>
</evidence>
<reference evidence="6 7" key="1">
    <citation type="submission" date="2018-08" db="EMBL/GenBank/DDBJ databases">
        <title>Genome and evolution of the arbuscular mycorrhizal fungus Diversispora epigaea (formerly Glomus versiforme) and its bacterial endosymbionts.</title>
        <authorList>
            <person name="Sun X."/>
            <person name="Fei Z."/>
            <person name="Harrison M."/>
        </authorList>
    </citation>
    <scope>NUCLEOTIDE SEQUENCE [LARGE SCALE GENOMIC DNA]</scope>
    <source>
        <strain evidence="6 7">IT104</strain>
    </source>
</reference>